<dbReference type="PROSITE" id="PS51257">
    <property type="entry name" value="PROKAR_LIPOPROTEIN"/>
    <property type="match status" value="1"/>
</dbReference>
<proteinExistence type="predicted"/>
<dbReference type="Proteomes" id="UP000298653">
    <property type="component" value="Chromosome"/>
</dbReference>
<evidence type="ECO:0000256" key="1">
    <source>
        <dbReference type="SAM" id="SignalP"/>
    </source>
</evidence>
<keyword evidence="1" id="KW-0732">Signal</keyword>
<gene>
    <name evidence="2" type="ORF">AR1Y2_1731</name>
</gene>
<dbReference type="EMBL" id="CP040058">
    <property type="protein sequence ID" value="QCP35185.1"/>
    <property type="molecule type" value="Genomic_DNA"/>
</dbReference>
<name>A0A4P8IED6_9FIRM</name>
<evidence type="ECO:0000313" key="2">
    <source>
        <dbReference type="EMBL" id="QCP35185.1"/>
    </source>
</evidence>
<dbReference type="RefSeq" id="WP_137328599.1">
    <property type="nucleotide sequence ID" value="NZ_CP040058.1"/>
</dbReference>
<dbReference type="KEGG" id="arf:AR1Y2_1731"/>
<accession>A0A4P8IED6</accession>
<feature type="chain" id="PRO_5039333249" evidence="1">
    <location>
        <begin position="23"/>
        <end position="219"/>
    </location>
</feature>
<feature type="signal peptide" evidence="1">
    <location>
        <begin position="1"/>
        <end position="22"/>
    </location>
</feature>
<dbReference type="OrthoDB" id="2050962at2"/>
<protein>
    <submittedName>
        <fullName evidence="2">Putative membrane protein</fullName>
    </submittedName>
</protein>
<sequence length="219" mass="24256">MKKITKLTALVMVTVFAMTLLAGCGKKEAPDADKSMDAYYQLIVRHKADGMTGLGIDSAEVNDTLDVYKKSTISSLKDNFKSAGITLSTKDAENIYDSLSQALSDLKYEVSVDKQEDKEASVTVKAQYIDYLSVFKDAKKKTVDALKPQHIETKEDAQKLLVQNVEKGFKKMKPSSDMKSKTFTLTKQNIKSGKETVTLYFPKDSKQTGSDLINLVTGR</sequence>
<organism evidence="2 3">
    <name type="scientific">Anaerostipes rhamnosivorans</name>
    <dbReference type="NCBI Taxonomy" id="1229621"/>
    <lineage>
        <taxon>Bacteria</taxon>
        <taxon>Bacillati</taxon>
        <taxon>Bacillota</taxon>
        <taxon>Clostridia</taxon>
        <taxon>Lachnospirales</taxon>
        <taxon>Lachnospiraceae</taxon>
        <taxon>Anaerostipes</taxon>
    </lineage>
</organism>
<reference evidence="2 3" key="1">
    <citation type="submission" date="2019-05" db="EMBL/GenBank/DDBJ databases">
        <title>Complete genome sequencing of Anaerostipes rhamnosivorans.</title>
        <authorList>
            <person name="Bui T.P.N."/>
            <person name="de Vos W.M."/>
        </authorList>
    </citation>
    <scope>NUCLEOTIDE SEQUENCE [LARGE SCALE GENOMIC DNA]</scope>
    <source>
        <strain evidence="2 3">1y2</strain>
    </source>
</reference>
<dbReference type="AlphaFoldDB" id="A0A4P8IED6"/>
<evidence type="ECO:0000313" key="3">
    <source>
        <dbReference type="Proteomes" id="UP000298653"/>
    </source>
</evidence>
<keyword evidence="3" id="KW-1185">Reference proteome</keyword>